<evidence type="ECO:0000313" key="2">
    <source>
        <dbReference type="Proteomes" id="UP000187012"/>
    </source>
</evidence>
<sequence length="73" mass="8042">MVDRRLKRTLQHAPGGEAGIVIRAVLDMHTYVADAGDGRLQATIPSNGLRGQFASRTFLGQARDWVYDSWLTG</sequence>
<keyword evidence="2" id="KW-1185">Reference proteome</keyword>
<dbReference type="STRING" id="1247936.BN2475_170030"/>
<evidence type="ECO:0000313" key="1">
    <source>
        <dbReference type="EMBL" id="SIT38737.1"/>
    </source>
</evidence>
<name>A0A1N7RUF9_9BURK</name>
<dbReference type="Proteomes" id="UP000187012">
    <property type="component" value="Unassembled WGS sequence"/>
</dbReference>
<proteinExistence type="predicted"/>
<gene>
    <name evidence="1" type="ORF">BN2475_170030</name>
</gene>
<organism evidence="1 2">
    <name type="scientific">Paraburkholderia ribeironis</name>
    <dbReference type="NCBI Taxonomy" id="1247936"/>
    <lineage>
        <taxon>Bacteria</taxon>
        <taxon>Pseudomonadati</taxon>
        <taxon>Pseudomonadota</taxon>
        <taxon>Betaproteobacteria</taxon>
        <taxon>Burkholderiales</taxon>
        <taxon>Burkholderiaceae</taxon>
        <taxon>Paraburkholderia</taxon>
    </lineage>
</organism>
<dbReference type="AlphaFoldDB" id="A0A1N7RUF9"/>
<accession>A0A1N7RUF9</accession>
<dbReference type="EMBL" id="CYGX02000017">
    <property type="protein sequence ID" value="SIT38737.1"/>
    <property type="molecule type" value="Genomic_DNA"/>
</dbReference>
<reference evidence="1 2" key="1">
    <citation type="submission" date="2016-12" db="EMBL/GenBank/DDBJ databases">
        <authorList>
            <person name="Song W.-J."/>
            <person name="Kurnit D.M."/>
        </authorList>
    </citation>
    <scope>NUCLEOTIDE SEQUENCE [LARGE SCALE GENOMIC DNA]</scope>
    <source>
        <strain evidence="1 2">STM7296</strain>
    </source>
</reference>
<protein>
    <submittedName>
        <fullName evidence="1">Uncharacterized protein</fullName>
    </submittedName>
</protein>